<accession>A0A4V5NXR0</accession>
<evidence type="ECO:0000313" key="2">
    <source>
        <dbReference type="EMBL" id="TKB99153.1"/>
    </source>
</evidence>
<dbReference type="AlphaFoldDB" id="A0A4V5NXR0"/>
<dbReference type="Gene3D" id="3.40.630.30">
    <property type="match status" value="1"/>
</dbReference>
<protein>
    <submittedName>
        <fullName evidence="2">GNAT family N-acetyltransferase</fullName>
    </submittedName>
</protein>
<evidence type="ECO:0000313" key="3">
    <source>
        <dbReference type="Proteomes" id="UP000308181"/>
    </source>
</evidence>
<dbReference type="SUPFAM" id="SSF55729">
    <property type="entry name" value="Acyl-CoA N-acyltransferases (Nat)"/>
    <property type="match status" value="1"/>
</dbReference>
<dbReference type="OrthoDB" id="1452841at2"/>
<reference evidence="2 3" key="1">
    <citation type="submission" date="2019-04" db="EMBL/GenBank/DDBJ databases">
        <title>Pedobacter sp. AR-3-17 sp. nov., isolated from Arctic soil.</title>
        <authorList>
            <person name="Dahal R.H."/>
            <person name="Kim D.-U."/>
        </authorList>
    </citation>
    <scope>NUCLEOTIDE SEQUENCE [LARGE SCALE GENOMIC DNA]</scope>
    <source>
        <strain evidence="2 3">AR-3-17</strain>
    </source>
</reference>
<comment type="caution">
    <text evidence="2">The sequence shown here is derived from an EMBL/GenBank/DDBJ whole genome shotgun (WGS) entry which is preliminary data.</text>
</comment>
<dbReference type="PANTHER" id="PTHR42791">
    <property type="entry name" value="GNAT FAMILY ACETYLTRANSFERASE"/>
    <property type="match status" value="1"/>
</dbReference>
<dbReference type="InterPro" id="IPR000182">
    <property type="entry name" value="GNAT_dom"/>
</dbReference>
<dbReference type="PANTHER" id="PTHR42791:SF1">
    <property type="entry name" value="N-ACETYLTRANSFERASE DOMAIN-CONTAINING PROTEIN"/>
    <property type="match status" value="1"/>
</dbReference>
<dbReference type="InterPro" id="IPR052523">
    <property type="entry name" value="Trichothecene_AcTrans"/>
</dbReference>
<keyword evidence="2" id="KW-0808">Transferase</keyword>
<dbReference type="InterPro" id="IPR016181">
    <property type="entry name" value="Acyl_CoA_acyltransferase"/>
</dbReference>
<sequence length="192" mass="22591">MINASYEDKYLIVDILTKSFDTNKSVNYIVKQDQKRIARIRSLMDYSFEMCYHYGDVYLTNDKKGCALVLYPHKKESSLKSILLDVKLILRCIGIENIGKAMKRESAIKQLQPKIPMYYLWFIGVDAKHQNNGIGSQLLEFVIADSEEKQLPVFLETSTLKNLPWYQKFGFKIYNELQLSYKLFFLKREFKV</sequence>
<dbReference type="GO" id="GO:0016747">
    <property type="term" value="F:acyltransferase activity, transferring groups other than amino-acyl groups"/>
    <property type="evidence" value="ECO:0007669"/>
    <property type="project" value="InterPro"/>
</dbReference>
<dbReference type="EMBL" id="SWBP01000002">
    <property type="protein sequence ID" value="TKB99153.1"/>
    <property type="molecule type" value="Genomic_DNA"/>
</dbReference>
<dbReference type="PROSITE" id="PS51186">
    <property type="entry name" value="GNAT"/>
    <property type="match status" value="1"/>
</dbReference>
<evidence type="ECO:0000259" key="1">
    <source>
        <dbReference type="PROSITE" id="PS51186"/>
    </source>
</evidence>
<dbReference type="RefSeq" id="WP_136825965.1">
    <property type="nucleotide sequence ID" value="NZ_SWBP01000002.1"/>
</dbReference>
<dbReference type="Proteomes" id="UP000308181">
    <property type="component" value="Unassembled WGS sequence"/>
</dbReference>
<keyword evidence="3" id="KW-1185">Reference proteome</keyword>
<gene>
    <name evidence="2" type="ORF">FA046_08585</name>
</gene>
<proteinExistence type="predicted"/>
<organism evidence="2 3">
    <name type="scientific">Pedobacter cryophilus</name>
    <dbReference type="NCBI Taxonomy" id="2571271"/>
    <lineage>
        <taxon>Bacteria</taxon>
        <taxon>Pseudomonadati</taxon>
        <taxon>Bacteroidota</taxon>
        <taxon>Sphingobacteriia</taxon>
        <taxon>Sphingobacteriales</taxon>
        <taxon>Sphingobacteriaceae</taxon>
        <taxon>Pedobacter</taxon>
    </lineage>
</organism>
<dbReference type="CDD" id="cd04301">
    <property type="entry name" value="NAT_SF"/>
    <property type="match status" value="1"/>
</dbReference>
<dbReference type="Pfam" id="PF13508">
    <property type="entry name" value="Acetyltransf_7"/>
    <property type="match status" value="1"/>
</dbReference>
<name>A0A4V5NXR0_9SPHI</name>
<feature type="domain" description="N-acetyltransferase" evidence="1">
    <location>
        <begin position="38"/>
        <end position="191"/>
    </location>
</feature>